<dbReference type="InterPro" id="IPR013766">
    <property type="entry name" value="Thioredoxin_domain"/>
</dbReference>
<evidence type="ECO:0000313" key="4">
    <source>
        <dbReference type="Proteomes" id="UP000287651"/>
    </source>
</evidence>
<dbReference type="GO" id="GO:0006457">
    <property type="term" value="P:protein folding"/>
    <property type="evidence" value="ECO:0007669"/>
    <property type="project" value="TreeGrafter"/>
</dbReference>
<dbReference type="SUPFAM" id="SSF52833">
    <property type="entry name" value="Thioredoxin-like"/>
    <property type="match status" value="1"/>
</dbReference>
<evidence type="ECO:0000259" key="2">
    <source>
        <dbReference type="Pfam" id="PF00085"/>
    </source>
</evidence>
<comment type="caution">
    <text evidence="3">The sequence shown here is derived from an EMBL/GenBank/DDBJ whole genome shotgun (WGS) entry which is preliminary data.</text>
</comment>
<dbReference type="Pfam" id="PF00085">
    <property type="entry name" value="Thioredoxin"/>
    <property type="match status" value="1"/>
</dbReference>
<dbReference type="PANTHER" id="PTHR18929">
    <property type="entry name" value="PROTEIN DISULFIDE ISOMERASE"/>
    <property type="match status" value="1"/>
</dbReference>
<protein>
    <recommendedName>
        <fullName evidence="2">Thioredoxin domain-containing protein</fullName>
    </recommendedName>
</protein>
<organism evidence="3 4">
    <name type="scientific">Ensete ventricosum</name>
    <name type="common">Abyssinian banana</name>
    <name type="synonym">Musa ensete</name>
    <dbReference type="NCBI Taxonomy" id="4639"/>
    <lineage>
        <taxon>Eukaryota</taxon>
        <taxon>Viridiplantae</taxon>
        <taxon>Streptophyta</taxon>
        <taxon>Embryophyta</taxon>
        <taxon>Tracheophyta</taxon>
        <taxon>Spermatophyta</taxon>
        <taxon>Magnoliopsida</taxon>
        <taxon>Liliopsida</taxon>
        <taxon>Zingiberales</taxon>
        <taxon>Musaceae</taxon>
        <taxon>Ensete</taxon>
    </lineage>
</organism>
<feature type="domain" description="Thioredoxin" evidence="2">
    <location>
        <begin position="56"/>
        <end position="105"/>
    </location>
</feature>
<dbReference type="GO" id="GO:0003756">
    <property type="term" value="F:protein disulfide isomerase activity"/>
    <property type="evidence" value="ECO:0007669"/>
    <property type="project" value="TreeGrafter"/>
</dbReference>
<sequence>MLSICLKLIFVYVEMDNEDVGKPVSDNFGVTGDDPQVMFLISCPNFILLTSDITISSTIVDIYMYAPWCGHCQALEPTYNKLAIHLRGIVSLVIAKMDGTTNDHPWAKVLIPDLFFDNL</sequence>
<evidence type="ECO:0000256" key="1">
    <source>
        <dbReference type="ARBA" id="ARBA00006347"/>
    </source>
</evidence>
<name>A0A427AE83_ENSVE</name>
<dbReference type="Gene3D" id="3.40.30.10">
    <property type="entry name" value="Glutaredoxin"/>
    <property type="match status" value="1"/>
</dbReference>
<dbReference type="EMBL" id="AMZH03002747">
    <property type="protein sequence ID" value="RRT74539.1"/>
    <property type="molecule type" value="Genomic_DNA"/>
</dbReference>
<gene>
    <name evidence="3" type="ORF">B296_00022443</name>
</gene>
<dbReference type="GO" id="GO:0034976">
    <property type="term" value="P:response to endoplasmic reticulum stress"/>
    <property type="evidence" value="ECO:0007669"/>
    <property type="project" value="TreeGrafter"/>
</dbReference>
<dbReference type="PANTHER" id="PTHR18929:SF246">
    <property type="entry name" value="PROTEIN DISULFIDE ISOMERASE-LIKE 1-4"/>
    <property type="match status" value="1"/>
</dbReference>
<evidence type="ECO:0000313" key="3">
    <source>
        <dbReference type="EMBL" id="RRT74539.1"/>
    </source>
</evidence>
<comment type="similarity">
    <text evidence="1">Belongs to the protein disulfide isomerase family.</text>
</comment>
<reference evidence="3 4" key="1">
    <citation type="journal article" date="2014" name="Agronomy (Basel)">
        <title>A Draft Genome Sequence for Ensete ventricosum, the Drought-Tolerant Tree Against Hunger.</title>
        <authorList>
            <person name="Harrison J."/>
            <person name="Moore K.A."/>
            <person name="Paszkiewicz K."/>
            <person name="Jones T."/>
            <person name="Grant M."/>
            <person name="Ambacheew D."/>
            <person name="Muzemil S."/>
            <person name="Studholme D.J."/>
        </authorList>
    </citation>
    <scope>NUCLEOTIDE SEQUENCE [LARGE SCALE GENOMIC DNA]</scope>
</reference>
<proteinExistence type="inferred from homology"/>
<dbReference type="InterPro" id="IPR036249">
    <property type="entry name" value="Thioredoxin-like_sf"/>
</dbReference>
<dbReference type="GO" id="GO:0005783">
    <property type="term" value="C:endoplasmic reticulum"/>
    <property type="evidence" value="ECO:0007669"/>
    <property type="project" value="TreeGrafter"/>
</dbReference>
<dbReference type="AlphaFoldDB" id="A0A427AE83"/>
<dbReference type="Proteomes" id="UP000287651">
    <property type="component" value="Unassembled WGS sequence"/>
</dbReference>
<accession>A0A427AE83</accession>